<sequence>MATKDKYGLLDKLHVKNNSSSDYESQFKNLNLNQKFKLGSIHSQNISNDKRPVFSEPPPDALQERKNCFVNKYEKDSSLKLFKHSSDVCDFEEGIQKRWKKYLASVSTNSKSALSLHISAYENSFESGNNLQNNLINSKKLFVGMDSLTDCFEIPRQQKDQSNEPEIMKYKPSQKLLNSSESVVKTTMNEKVIL</sequence>
<accession>A0AC35ETD7</accession>
<dbReference type="WBParaSite" id="PS1159_v2.g10585.t1">
    <property type="protein sequence ID" value="PS1159_v2.g10585.t1"/>
    <property type="gene ID" value="PS1159_v2.g10585"/>
</dbReference>
<reference evidence="2" key="1">
    <citation type="submission" date="2022-11" db="UniProtKB">
        <authorList>
            <consortium name="WormBaseParasite"/>
        </authorList>
    </citation>
    <scope>IDENTIFICATION</scope>
</reference>
<name>A0AC35ETD7_9BILA</name>
<protein>
    <submittedName>
        <fullName evidence="2">Uncharacterized protein</fullName>
    </submittedName>
</protein>
<organism evidence="1 2">
    <name type="scientific">Panagrolaimus sp. PS1159</name>
    <dbReference type="NCBI Taxonomy" id="55785"/>
    <lineage>
        <taxon>Eukaryota</taxon>
        <taxon>Metazoa</taxon>
        <taxon>Ecdysozoa</taxon>
        <taxon>Nematoda</taxon>
        <taxon>Chromadorea</taxon>
        <taxon>Rhabditida</taxon>
        <taxon>Tylenchina</taxon>
        <taxon>Panagrolaimomorpha</taxon>
        <taxon>Panagrolaimoidea</taxon>
        <taxon>Panagrolaimidae</taxon>
        <taxon>Panagrolaimus</taxon>
    </lineage>
</organism>
<proteinExistence type="predicted"/>
<dbReference type="Proteomes" id="UP000887580">
    <property type="component" value="Unplaced"/>
</dbReference>
<evidence type="ECO:0000313" key="2">
    <source>
        <dbReference type="WBParaSite" id="PS1159_v2.g10585.t1"/>
    </source>
</evidence>
<evidence type="ECO:0000313" key="1">
    <source>
        <dbReference type="Proteomes" id="UP000887580"/>
    </source>
</evidence>